<evidence type="ECO:0000256" key="5">
    <source>
        <dbReference type="ARBA" id="ARBA00022793"/>
    </source>
</evidence>
<evidence type="ECO:0000313" key="8">
    <source>
        <dbReference type="EMBL" id="ODA35114.1"/>
    </source>
</evidence>
<comment type="caution">
    <text evidence="8">The sequence shown here is derived from an EMBL/GenBank/DDBJ whole genome shotgun (WGS) entry which is preliminary data.</text>
</comment>
<reference evidence="8 9" key="1">
    <citation type="submission" date="2016-05" db="EMBL/GenBank/DDBJ databases">
        <title>Genomic Taxonomy of the Vibrionaceae.</title>
        <authorList>
            <person name="Gomez-Gil B."/>
            <person name="Enciso-Ibarra J."/>
        </authorList>
    </citation>
    <scope>NUCLEOTIDE SEQUENCE [LARGE SCALE GENOMIC DNA]</scope>
    <source>
        <strain evidence="8 9">CAIM 1920</strain>
    </source>
</reference>
<dbReference type="GO" id="GO:0019628">
    <property type="term" value="P:urate catabolic process"/>
    <property type="evidence" value="ECO:0007669"/>
    <property type="project" value="UniProtKB-UniPathway"/>
</dbReference>
<evidence type="ECO:0000313" key="9">
    <source>
        <dbReference type="Proteomes" id="UP000094936"/>
    </source>
</evidence>
<evidence type="ECO:0000256" key="6">
    <source>
        <dbReference type="ARBA" id="ARBA00023239"/>
    </source>
</evidence>
<dbReference type="Pfam" id="PF09349">
    <property type="entry name" value="OHCU_decarbox"/>
    <property type="match status" value="1"/>
</dbReference>
<dbReference type="EC" id="4.1.1.97" evidence="3"/>
<keyword evidence="6" id="KW-0456">Lyase</keyword>
<dbReference type="InterPro" id="IPR036778">
    <property type="entry name" value="OHCU_decarboxylase_sf"/>
</dbReference>
<dbReference type="SUPFAM" id="SSF158694">
    <property type="entry name" value="UraD-Like"/>
    <property type="match status" value="1"/>
</dbReference>
<dbReference type="RefSeq" id="WP_068900018.1">
    <property type="nucleotide sequence ID" value="NZ_JBHUIF010000013.1"/>
</dbReference>
<evidence type="ECO:0000259" key="7">
    <source>
        <dbReference type="Pfam" id="PF09349"/>
    </source>
</evidence>
<protein>
    <recommendedName>
        <fullName evidence="3">2-oxo-4-hydroxy-4-carboxy-5-ureidoimidazoline decarboxylase</fullName>
        <ecNumber evidence="3">4.1.1.97</ecNumber>
    </recommendedName>
</protein>
<keyword evidence="9" id="KW-1185">Reference proteome</keyword>
<evidence type="ECO:0000256" key="4">
    <source>
        <dbReference type="ARBA" id="ARBA00022631"/>
    </source>
</evidence>
<dbReference type="NCBIfam" id="TIGR03164">
    <property type="entry name" value="UHCUDC"/>
    <property type="match status" value="1"/>
</dbReference>
<proteinExistence type="predicted"/>
<dbReference type="GO" id="GO:0051997">
    <property type="term" value="F:2-oxo-4-hydroxy-4-carboxy-5-ureidoimidazoline decarboxylase activity"/>
    <property type="evidence" value="ECO:0007669"/>
    <property type="project" value="UniProtKB-EC"/>
</dbReference>
<sequence length="169" mass="19153">MTHLTELNDLSEEDFVQLAGNLVENASWIVKSAANDRPFVSIDAMCEAIENVIRSLPEHELVSFFNAHPELAGMEAQEGTMTEASTGEQGRLGLLSLQKDQLSKLKSMNVEYRERFGFPFIIALRLQASLLTVFDEFEQRLTNSRELEVENATREIMQVVQGRAEQFEE</sequence>
<dbReference type="GO" id="GO:0000255">
    <property type="term" value="P:allantoin metabolic process"/>
    <property type="evidence" value="ECO:0007669"/>
    <property type="project" value="InterPro"/>
</dbReference>
<evidence type="ECO:0000256" key="2">
    <source>
        <dbReference type="ARBA" id="ARBA00004754"/>
    </source>
</evidence>
<dbReference type="UniPathway" id="UPA00394">
    <property type="reaction ID" value="UER00652"/>
</dbReference>
<accession>A0A1C3EPE3</accession>
<keyword evidence="4" id="KW-0659">Purine metabolism</keyword>
<comment type="catalytic activity">
    <reaction evidence="1">
        <text>5-hydroxy-2-oxo-4-ureido-2,5-dihydro-1H-imidazole-5-carboxylate + H(+) = (S)-allantoin + CO2</text>
        <dbReference type="Rhea" id="RHEA:26301"/>
        <dbReference type="ChEBI" id="CHEBI:15378"/>
        <dbReference type="ChEBI" id="CHEBI:15678"/>
        <dbReference type="ChEBI" id="CHEBI:16526"/>
        <dbReference type="ChEBI" id="CHEBI:58639"/>
        <dbReference type="EC" id="4.1.1.97"/>
    </reaction>
</comment>
<dbReference type="GO" id="GO:0006144">
    <property type="term" value="P:purine nucleobase metabolic process"/>
    <property type="evidence" value="ECO:0007669"/>
    <property type="project" value="UniProtKB-KW"/>
</dbReference>
<dbReference type="Gene3D" id="1.10.3330.10">
    <property type="entry name" value="Oxo-4-hydroxy-4-carboxy-5-ureidoimidazoline decarboxylase"/>
    <property type="match status" value="1"/>
</dbReference>
<organism evidence="8 9">
    <name type="scientific">Veronia pacifica</name>
    <dbReference type="NCBI Taxonomy" id="1080227"/>
    <lineage>
        <taxon>Bacteria</taxon>
        <taxon>Pseudomonadati</taxon>
        <taxon>Pseudomonadota</taxon>
        <taxon>Gammaproteobacteria</taxon>
        <taxon>Vibrionales</taxon>
        <taxon>Vibrionaceae</taxon>
        <taxon>Veronia</taxon>
    </lineage>
</organism>
<dbReference type="PANTHER" id="PTHR43466">
    <property type="entry name" value="2-OXO-4-HYDROXY-4-CARBOXY-5-UREIDOIMIDAZOLINE DECARBOXYLASE-RELATED"/>
    <property type="match status" value="1"/>
</dbReference>
<dbReference type="InterPro" id="IPR017580">
    <property type="entry name" value="OHCU_decarboxylase-1"/>
</dbReference>
<dbReference type="OrthoDB" id="9800909at2"/>
<dbReference type="EMBL" id="LYBM01000006">
    <property type="protein sequence ID" value="ODA35114.1"/>
    <property type="molecule type" value="Genomic_DNA"/>
</dbReference>
<name>A0A1C3EPE3_9GAMM</name>
<feature type="domain" description="Oxo-4-hydroxy-4-carboxy-5-ureidoimidazoline decarboxylase" evidence="7">
    <location>
        <begin position="8"/>
        <end position="165"/>
    </location>
</feature>
<keyword evidence="5" id="KW-0210">Decarboxylase</keyword>
<dbReference type="AlphaFoldDB" id="A0A1C3EPE3"/>
<evidence type="ECO:0000256" key="1">
    <source>
        <dbReference type="ARBA" id="ARBA00001163"/>
    </source>
</evidence>
<dbReference type="Proteomes" id="UP000094936">
    <property type="component" value="Unassembled WGS sequence"/>
</dbReference>
<dbReference type="STRING" id="1080227.A8L45_05400"/>
<evidence type="ECO:0000256" key="3">
    <source>
        <dbReference type="ARBA" id="ARBA00012257"/>
    </source>
</evidence>
<gene>
    <name evidence="8" type="ORF">A8L45_05400</name>
</gene>
<comment type="pathway">
    <text evidence="2">Purine metabolism; urate degradation; (S)-allantoin from urate: step 3/3.</text>
</comment>
<dbReference type="InterPro" id="IPR018020">
    <property type="entry name" value="OHCU_decarboxylase"/>
</dbReference>
<dbReference type="PANTHER" id="PTHR43466:SF1">
    <property type="entry name" value="2-OXO-4-HYDROXY-4-CARBOXY-5-UREIDOIMIDAZOLINE DECARBOXYLASE-RELATED"/>
    <property type="match status" value="1"/>
</dbReference>